<proteinExistence type="inferred from homology"/>
<keyword evidence="6" id="KW-0735">Signal-anchor</keyword>
<evidence type="ECO:0000256" key="1">
    <source>
        <dbReference type="ARBA" id="ARBA00004323"/>
    </source>
</evidence>
<name>A0A1U7XU93_NICSY</name>
<dbReference type="Pfam" id="PF05637">
    <property type="entry name" value="Glyco_transf_34"/>
    <property type="match status" value="1"/>
</dbReference>
<dbReference type="KEGG" id="nsy:104237579"/>
<protein>
    <submittedName>
        <fullName evidence="14">Glycosyltransferase 5</fullName>
    </submittedName>
</protein>
<dbReference type="FunFam" id="3.90.550.10:FF:000101">
    <property type="entry name" value="Probable glycosyltransferase 5"/>
    <property type="match status" value="1"/>
</dbReference>
<evidence type="ECO:0000256" key="12">
    <source>
        <dbReference type="SAM" id="Phobius"/>
    </source>
</evidence>
<keyword evidence="4" id="KW-0808">Transferase</keyword>
<dbReference type="GO" id="GO:0016758">
    <property type="term" value="F:hexosyltransferase activity"/>
    <property type="evidence" value="ECO:0007669"/>
    <property type="project" value="TreeGrafter"/>
</dbReference>
<accession>A0A1U7XU93</accession>
<dbReference type="Proteomes" id="UP000189701">
    <property type="component" value="Unplaced"/>
</dbReference>
<organism evidence="13 14">
    <name type="scientific">Nicotiana sylvestris</name>
    <name type="common">Wood tobacco</name>
    <name type="synonym">South American tobacco</name>
    <dbReference type="NCBI Taxonomy" id="4096"/>
    <lineage>
        <taxon>Eukaryota</taxon>
        <taxon>Viridiplantae</taxon>
        <taxon>Streptophyta</taxon>
        <taxon>Embryophyta</taxon>
        <taxon>Tracheophyta</taxon>
        <taxon>Spermatophyta</taxon>
        <taxon>Magnoliopsida</taxon>
        <taxon>eudicotyledons</taxon>
        <taxon>Gunneridae</taxon>
        <taxon>Pentapetalae</taxon>
        <taxon>asterids</taxon>
        <taxon>lamiids</taxon>
        <taxon>Solanales</taxon>
        <taxon>Solanaceae</taxon>
        <taxon>Nicotianoideae</taxon>
        <taxon>Nicotianeae</taxon>
        <taxon>Nicotiana</taxon>
    </lineage>
</organism>
<evidence type="ECO:0000256" key="2">
    <source>
        <dbReference type="ARBA" id="ARBA00005664"/>
    </source>
</evidence>
<comment type="similarity">
    <text evidence="2">Belongs to the glycosyltransferase 34 family.</text>
</comment>
<keyword evidence="3" id="KW-0328">Glycosyltransferase</keyword>
<reference evidence="14" key="2">
    <citation type="submission" date="2025-08" db="UniProtKB">
        <authorList>
            <consortium name="RefSeq"/>
        </authorList>
    </citation>
    <scope>IDENTIFICATION</scope>
    <source>
        <tissue evidence="14">Leaf</tissue>
    </source>
</reference>
<dbReference type="AlphaFoldDB" id="A0A1U7XU93"/>
<gene>
    <name evidence="14" type="primary">LOC104237579</name>
</gene>
<dbReference type="GO" id="GO:0000139">
    <property type="term" value="C:Golgi membrane"/>
    <property type="evidence" value="ECO:0007669"/>
    <property type="project" value="UniProtKB-SubCell"/>
</dbReference>
<dbReference type="GO" id="GO:0005768">
    <property type="term" value="C:endosome"/>
    <property type="evidence" value="ECO:0007669"/>
    <property type="project" value="TreeGrafter"/>
</dbReference>
<keyword evidence="8" id="KW-0333">Golgi apparatus</keyword>
<keyword evidence="9 12" id="KW-0472">Membrane</keyword>
<evidence type="ECO:0000256" key="6">
    <source>
        <dbReference type="ARBA" id="ARBA00022968"/>
    </source>
</evidence>
<evidence type="ECO:0000256" key="9">
    <source>
        <dbReference type="ARBA" id="ARBA00023136"/>
    </source>
</evidence>
<evidence type="ECO:0000256" key="4">
    <source>
        <dbReference type="ARBA" id="ARBA00022679"/>
    </source>
</evidence>
<sequence length="474" mass="53954">MYNSFSCFQLCIISLIPKMVQFTALKRPTSAGVGATLPTSTKNGGASARSASAGLLRRRRVANSFGNLKLTILCGIVTILVLRGTIGLTNFSSNSSSLDQTQELIEETNRVIAEIRSDSDDDDNNDEDDHSEFSHNASYTLGPKITNWDFTRKAWLHENPRFPSYVNGKPRVLLVTGSSPSPCDNSIGDHYLLKSIKNKIDYCRIHNIEIVYNMAHLDNQLSGYWSKLPLIRKLMISHPEIEWIWWMDSDAMFTDMTFEIPLSKYDGKNLIIHGYPELLNEKSWVALNTGSFLLRNCQWSLDLLDSWAPMGPKGKIRDDAGEILTANLKGRPNFEADDQSALIYLLISQNNKWMEKVFIESSYYLHGYWAGLVDRYEEMIEKYKPGFGDERWPFVTHFVGCKSCGSYGDYPVEKCLKSMERAFNFADNQVLKLYGFRHRGLSSPNIKRIRNETFRPLEFVGQFDIRHSALIGSL</sequence>
<comment type="subcellular location">
    <subcellularLocation>
        <location evidence="1">Golgi apparatus membrane</location>
        <topology evidence="1">Single-pass type II membrane protein</topology>
    </subcellularLocation>
</comment>
<dbReference type="GO" id="GO:0009969">
    <property type="term" value="P:xyloglucan biosynthetic process"/>
    <property type="evidence" value="ECO:0007669"/>
    <property type="project" value="TreeGrafter"/>
</dbReference>
<dbReference type="Gene3D" id="3.90.550.10">
    <property type="entry name" value="Spore Coat Polysaccharide Biosynthesis Protein SpsA, Chain A"/>
    <property type="match status" value="1"/>
</dbReference>
<evidence type="ECO:0000256" key="3">
    <source>
        <dbReference type="ARBA" id="ARBA00022676"/>
    </source>
</evidence>
<dbReference type="eggNOG" id="KOG4748">
    <property type="taxonomic scope" value="Eukaryota"/>
</dbReference>
<feature type="transmembrane region" description="Helical" evidence="12">
    <location>
        <begin position="67"/>
        <end position="86"/>
    </location>
</feature>
<keyword evidence="5 12" id="KW-0812">Transmembrane</keyword>
<evidence type="ECO:0000256" key="7">
    <source>
        <dbReference type="ARBA" id="ARBA00022989"/>
    </source>
</evidence>
<dbReference type="InterPro" id="IPR008630">
    <property type="entry name" value="Glyco_trans_34"/>
</dbReference>
<dbReference type="InterPro" id="IPR029044">
    <property type="entry name" value="Nucleotide-diphossugar_trans"/>
</dbReference>
<dbReference type="GO" id="GO:0005802">
    <property type="term" value="C:trans-Golgi network"/>
    <property type="evidence" value="ECO:0007669"/>
    <property type="project" value="TreeGrafter"/>
</dbReference>
<keyword evidence="7 12" id="KW-1133">Transmembrane helix</keyword>
<evidence type="ECO:0000256" key="11">
    <source>
        <dbReference type="SAM" id="MobiDB-lite"/>
    </source>
</evidence>
<evidence type="ECO:0000256" key="8">
    <source>
        <dbReference type="ARBA" id="ARBA00023034"/>
    </source>
</evidence>
<feature type="region of interest" description="Disordered" evidence="11">
    <location>
        <begin position="116"/>
        <end position="137"/>
    </location>
</feature>
<evidence type="ECO:0000313" key="14">
    <source>
        <dbReference type="RefSeq" id="XP_009790055.1"/>
    </source>
</evidence>
<dbReference type="RefSeq" id="XP_009790055.1">
    <property type="nucleotide sequence ID" value="XM_009791753.1"/>
</dbReference>
<keyword evidence="13" id="KW-1185">Reference proteome</keyword>
<dbReference type="GeneID" id="104237579"/>
<evidence type="ECO:0000313" key="13">
    <source>
        <dbReference type="Proteomes" id="UP000189701"/>
    </source>
</evidence>
<dbReference type="PANTHER" id="PTHR31311">
    <property type="entry name" value="XYLOGLUCAN 6-XYLOSYLTRANSFERASE 5-RELATED-RELATED"/>
    <property type="match status" value="1"/>
</dbReference>
<evidence type="ECO:0000256" key="10">
    <source>
        <dbReference type="ARBA" id="ARBA00023180"/>
    </source>
</evidence>
<feature type="compositionally biased region" description="Acidic residues" evidence="11">
    <location>
        <begin position="119"/>
        <end position="130"/>
    </location>
</feature>
<dbReference type="PANTHER" id="PTHR31311:SF23">
    <property type="entry name" value="XYLOGLUCAN 6-XYLOSYLTRANSFERASE 5-RELATED"/>
    <property type="match status" value="1"/>
</dbReference>
<reference evidence="13" key="1">
    <citation type="journal article" date="2013" name="Genome Biol.">
        <title>Reference genomes and transcriptomes of Nicotiana sylvestris and Nicotiana tomentosiformis.</title>
        <authorList>
            <person name="Sierro N."/>
            <person name="Battey J.N."/>
            <person name="Ouadi S."/>
            <person name="Bovet L."/>
            <person name="Goepfert S."/>
            <person name="Bakaher N."/>
            <person name="Peitsch M.C."/>
            <person name="Ivanov N.V."/>
        </authorList>
    </citation>
    <scope>NUCLEOTIDE SEQUENCE [LARGE SCALE GENOMIC DNA]</scope>
</reference>
<keyword evidence="10" id="KW-0325">Glycoprotein</keyword>
<evidence type="ECO:0000256" key="5">
    <source>
        <dbReference type="ARBA" id="ARBA00022692"/>
    </source>
</evidence>
<dbReference type="STRING" id="4096.A0A1U7XU93"/>